<feature type="compositionally biased region" description="Polar residues" evidence="1">
    <location>
        <begin position="475"/>
        <end position="485"/>
    </location>
</feature>
<feature type="signal peptide" evidence="2">
    <location>
        <begin position="1"/>
        <end position="18"/>
    </location>
</feature>
<evidence type="ECO:0008006" key="5">
    <source>
        <dbReference type="Google" id="ProtNLM"/>
    </source>
</evidence>
<name>A0A4Z1JV20_9HELO</name>
<comment type="caution">
    <text evidence="3">The sequence shown here is derived from an EMBL/GenBank/DDBJ whole genome shotgun (WGS) entry which is preliminary data.</text>
</comment>
<evidence type="ECO:0000313" key="3">
    <source>
        <dbReference type="EMBL" id="TGO75470.1"/>
    </source>
</evidence>
<accession>A0A4Z1JV20</accession>
<evidence type="ECO:0000256" key="2">
    <source>
        <dbReference type="SAM" id="SignalP"/>
    </source>
</evidence>
<organism evidence="3 4">
    <name type="scientific">Botrytis elliptica</name>
    <dbReference type="NCBI Taxonomy" id="278938"/>
    <lineage>
        <taxon>Eukaryota</taxon>
        <taxon>Fungi</taxon>
        <taxon>Dikarya</taxon>
        <taxon>Ascomycota</taxon>
        <taxon>Pezizomycotina</taxon>
        <taxon>Leotiomycetes</taxon>
        <taxon>Helotiales</taxon>
        <taxon>Sclerotiniaceae</taxon>
        <taxon>Botrytis</taxon>
    </lineage>
</organism>
<dbReference type="STRING" id="278938.A0A4Z1JV20"/>
<proteinExistence type="predicted"/>
<sequence length="510" mass="51528">MSCCPLNACYLAVAVLSAVQCPLLKTVGSPLLDGLASGVCALLGGSGAVANACNCLTAANAPGACGSGCTDSRGIGPGYALYTPLSSILGSVAKLAGESVCPGTTGYYCPTGQTCKTRTGSAPYCCNDSTDCYDSLGQCADTSWQQYRVTIGASTSNFCCGNGTIGVYQSTGQNSVGICATARPAFYTAVSAISTGSCSYSTSSTVLSITLSSSTSTRLSSSSSQTSSLVRDTPITTTRSTSTSTAISTSPRSSSTLVPDPPITFTRSRSTSTSTAISTSPRSSSTLVPDPPISFTRSRSTSTSVSVLVSPSSSLTSQSLASSISSVSSSTSISNPTSTTQIIQSPTSSLPMVTSSTSSNVILTSTSTFISLSTSVSENLSSTLLTSPTTSTFSSVVNQSPASVSESSTSVSSSSSSISSLEISQSQSQSQSQSPSSYIDSTTSSSQYSSSVNIFIPSTFIEPVTIQSSILTEAESTNSKSTSAPAETPAGPCDASLCLFSRVIPTSREL</sequence>
<reference evidence="3 4" key="1">
    <citation type="submission" date="2017-12" db="EMBL/GenBank/DDBJ databases">
        <title>Comparative genomics of Botrytis spp.</title>
        <authorList>
            <person name="Valero-Jimenez C.A."/>
            <person name="Tapia P."/>
            <person name="Veloso J."/>
            <person name="Silva-Moreno E."/>
            <person name="Staats M."/>
            <person name="Valdes J.H."/>
            <person name="Van Kan J.A.L."/>
        </authorList>
    </citation>
    <scope>NUCLEOTIDE SEQUENCE [LARGE SCALE GENOMIC DNA]</scope>
    <source>
        <strain evidence="3 4">Be9601</strain>
    </source>
</reference>
<feature type="compositionally biased region" description="Low complexity" evidence="1">
    <location>
        <begin position="263"/>
        <end position="286"/>
    </location>
</feature>
<evidence type="ECO:0000313" key="4">
    <source>
        <dbReference type="Proteomes" id="UP000297229"/>
    </source>
</evidence>
<feature type="compositionally biased region" description="Low complexity" evidence="1">
    <location>
        <begin position="216"/>
        <end position="256"/>
    </location>
</feature>
<feature type="region of interest" description="Disordered" evidence="1">
    <location>
        <begin position="475"/>
        <end position="494"/>
    </location>
</feature>
<dbReference type="EMBL" id="PQXM01000210">
    <property type="protein sequence ID" value="TGO75470.1"/>
    <property type="molecule type" value="Genomic_DNA"/>
</dbReference>
<gene>
    <name evidence="3" type="ORF">BELL_0211g00070</name>
</gene>
<feature type="region of interest" description="Disordered" evidence="1">
    <location>
        <begin position="327"/>
        <end position="351"/>
    </location>
</feature>
<feature type="chain" id="PRO_5021289489" description="Hydrophobin" evidence="2">
    <location>
        <begin position="19"/>
        <end position="510"/>
    </location>
</feature>
<dbReference type="Proteomes" id="UP000297229">
    <property type="component" value="Unassembled WGS sequence"/>
</dbReference>
<feature type="region of interest" description="Disordered" evidence="1">
    <location>
        <begin position="216"/>
        <end position="301"/>
    </location>
</feature>
<protein>
    <recommendedName>
        <fullName evidence="5">Hydrophobin</fullName>
    </recommendedName>
</protein>
<keyword evidence="2" id="KW-0732">Signal</keyword>
<feature type="region of interest" description="Disordered" evidence="1">
    <location>
        <begin position="422"/>
        <end position="442"/>
    </location>
</feature>
<evidence type="ECO:0000256" key="1">
    <source>
        <dbReference type="SAM" id="MobiDB-lite"/>
    </source>
</evidence>
<keyword evidence="4" id="KW-1185">Reference proteome</keyword>
<dbReference type="AlphaFoldDB" id="A0A4Z1JV20"/>